<dbReference type="InterPro" id="IPR025857">
    <property type="entry name" value="MacB_PCD"/>
</dbReference>
<dbReference type="PANTHER" id="PTHR30489:SF0">
    <property type="entry name" value="LIPOPROTEIN-RELEASING SYSTEM TRANSMEMBRANE PROTEIN LOLE"/>
    <property type="match status" value="1"/>
</dbReference>
<keyword evidence="6 8" id="KW-1133">Transmembrane helix</keyword>
<feature type="transmembrane region" description="Helical" evidence="8">
    <location>
        <begin position="380"/>
        <end position="402"/>
    </location>
</feature>
<feature type="domain" description="MacB-like periplasmic core" evidence="10">
    <location>
        <begin position="26"/>
        <end position="237"/>
    </location>
</feature>
<comment type="subcellular location">
    <subcellularLocation>
        <location evidence="1">Cell membrane</location>
        <topology evidence="1">Multi-pass membrane protein</topology>
    </subcellularLocation>
</comment>
<protein>
    <submittedName>
        <fullName evidence="11">Lipoprotein-releasing ABC transporter permease subunit</fullName>
    </submittedName>
</protein>
<keyword evidence="3" id="KW-0813">Transport</keyword>
<name>A0ABZ0I9E0_9GAMM</name>
<keyword evidence="4" id="KW-1003">Cell membrane</keyword>
<feature type="transmembrane region" description="Helical" evidence="8">
    <location>
        <begin position="275"/>
        <end position="301"/>
    </location>
</feature>
<evidence type="ECO:0000256" key="6">
    <source>
        <dbReference type="ARBA" id="ARBA00022989"/>
    </source>
</evidence>
<dbReference type="Pfam" id="PF02687">
    <property type="entry name" value="FtsX"/>
    <property type="match status" value="1"/>
</dbReference>
<dbReference type="PANTHER" id="PTHR30489">
    <property type="entry name" value="LIPOPROTEIN-RELEASING SYSTEM TRANSMEMBRANE PROTEIN LOLE"/>
    <property type="match status" value="1"/>
</dbReference>
<gene>
    <name evidence="11" type="ORF">R0137_10835</name>
</gene>
<keyword evidence="7 8" id="KW-0472">Membrane</keyword>
<evidence type="ECO:0000256" key="4">
    <source>
        <dbReference type="ARBA" id="ARBA00022475"/>
    </source>
</evidence>
<accession>A0ABZ0I9E0</accession>
<keyword evidence="5 8" id="KW-0812">Transmembrane</keyword>
<reference evidence="11 12" key="1">
    <citation type="submission" date="2023-10" db="EMBL/GenBank/DDBJ databases">
        <title>Two novel species belonging to the OM43/NOR5 clade.</title>
        <authorList>
            <person name="Park M."/>
        </authorList>
    </citation>
    <scope>NUCLEOTIDE SEQUENCE [LARGE SCALE GENOMIC DNA]</scope>
    <source>
        <strain evidence="11 12">IMCC45268</strain>
    </source>
</reference>
<dbReference type="Pfam" id="PF12704">
    <property type="entry name" value="MacB_PCD"/>
    <property type="match status" value="1"/>
</dbReference>
<evidence type="ECO:0000256" key="8">
    <source>
        <dbReference type="SAM" id="Phobius"/>
    </source>
</evidence>
<evidence type="ECO:0000313" key="12">
    <source>
        <dbReference type="Proteomes" id="UP001626549"/>
    </source>
</evidence>
<feature type="domain" description="ABC3 transporter permease C-terminal" evidence="9">
    <location>
        <begin position="279"/>
        <end position="412"/>
    </location>
</feature>
<evidence type="ECO:0000313" key="11">
    <source>
        <dbReference type="EMBL" id="WOJ95740.1"/>
    </source>
</evidence>
<keyword evidence="11" id="KW-0449">Lipoprotein</keyword>
<keyword evidence="12" id="KW-1185">Reference proteome</keyword>
<dbReference type="Proteomes" id="UP001626549">
    <property type="component" value="Chromosome"/>
</dbReference>
<feature type="transmembrane region" description="Helical" evidence="8">
    <location>
        <begin position="329"/>
        <end position="351"/>
    </location>
</feature>
<evidence type="ECO:0000256" key="1">
    <source>
        <dbReference type="ARBA" id="ARBA00004651"/>
    </source>
</evidence>
<evidence type="ECO:0000256" key="3">
    <source>
        <dbReference type="ARBA" id="ARBA00022448"/>
    </source>
</evidence>
<feature type="transmembrane region" description="Helical" evidence="8">
    <location>
        <begin position="21"/>
        <end position="47"/>
    </location>
</feature>
<sequence length="419" mass="45266">MASYTRFLGLRYGFSRQRSRFTALVSLASMLGMMLGVASLITVLSVMNGFGGELRGRILALVPHAYVELHPKEQQAAADQKTDTTAELSAGLLSHPDVLAVAPFVRETVLFSGPYRQQGASLTGIDVEKQSGLTALDEFLLAGSLDDLNTDFTVILGAALARMLGVIPGDEIRIVLPQVSTTPLGLFPRSRLLRVVGLFEVGAQQDALLAYVSLNTANRLLKSGGTRGVQLRTSDLMTAPNLSHSLENEINGLGVYRPWSETQGSLFRAIRMEKITVSILLLSVVLVAAFNVVSTLVMAVTEKRRDIAVLRTMGATPIGISKIFLTQGLALALLGVWAGTVVGVLLSIYVADVVDFFERLFDARIFDPSVYFISRLPSQLMWGDVLVVGVAATLLSVIAAIYPAWRASRIAPAEVLRYE</sequence>
<evidence type="ECO:0000256" key="5">
    <source>
        <dbReference type="ARBA" id="ARBA00022692"/>
    </source>
</evidence>
<comment type="similarity">
    <text evidence="2">Belongs to the ABC-4 integral membrane protein family. LolC/E subfamily.</text>
</comment>
<dbReference type="RefSeq" id="WP_407326440.1">
    <property type="nucleotide sequence ID" value="NZ_CP136865.1"/>
</dbReference>
<dbReference type="InterPro" id="IPR003838">
    <property type="entry name" value="ABC3_permease_C"/>
</dbReference>
<dbReference type="InterPro" id="IPR011925">
    <property type="entry name" value="LolCE_TM"/>
</dbReference>
<evidence type="ECO:0000256" key="7">
    <source>
        <dbReference type="ARBA" id="ARBA00023136"/>
    </source>
</evidence>
<dbReference type="NCBIfam" id="TIGR02212">
    <property type="entry name" value="lolCE"/>
    <property type="match status" value="1"/>
</dbReference>
<dbReference type="InterPro" id="IPR051447">
    <property type="entry name" value="Lipoprotein-release_system"/>
</dbReference>
<proteinExistence type="inferred from homology"/>
<evidence type="ECO:0000259" key="9">
    <source>
        <dbReference type="Pfam" id="PF02687"/>
    </source>
</evidence>
<organism evidence="11 12">
    <name type="scientific">Congregibacter brevis</name>
    <dbReference type="NCBI Taxonomy" id="3081201"/>
    <lineage>
        <taxon>Bacteria</taxon>
        <taxon>Pseudomonadati</taxon>
        <taxon>Pseudomonadota</taxon>
        <taxon>Gammaproteobacteria</taxon>
        <taxon>Cellvibrionales</taxon>
        <taxon>Halieaceae</taxon>
        <taxon>Congregibacter</taxon>
    </lineage>
</organism>
<evidence type="ECO:0000259" key="10">
    <source>
        <dbReference type="Pfam" id="PF12704"/>
    </source>
</evidence>
<dbReference type="EMBL" id="CP136865">
    <property type="protein sequence ID" value="WOJ95740.1"/>
    <property type="molecule type" value="Genomic_DNA"/>
</dbReference>
<evidence type="ECO:0000256" key="2">
    <source>
        <dbReference type="ARBA" id="ARBA00005236"/>
    </source>
</evidence>